<evidence type="ECO:0000313" key="6">
    <source>
        <dbReference type="Proteomes" id="UP000823941"/>
    </source>
</evidence>
<accession>A0ABQ7QAD9</accession>
<dbReference type="PROSITE" id="PS51898">
    <property type="entry name" value="TYR_RECOMBINASE"/>
    <property type="match status" value="1"/>
</dbReference>
<dbReference type="Pfam" id="PF00589">
    <property type="entry name" value="Phage_integrase"/>
    <property type="match status" value="1"/>
</dbReference>
<evidence type="ECO:0000256" key="3">
    <source>
        <dbReference type="ARBA" id="ARBA00023172"/>
    </source>
</evidence>
<keyword evidence="2" id="KW-0238">DNA-binding</keyword>
<evidence type="ECO:0000256" key="1">
    <source>
        <dbReference type="ARBA" id="ARBA00022908"/>
    </source>
</evidence>
<dbReference type="PANTHER" id="PTHR35617">
    <property type="entry name" value="PHAGE_INTEGRASE DOMAIN-CONTAINING PROTEIN"/>
    <property type="match status" value="1"/>
</dbReference>
<keyword evidence="6" id="KW-1185">Reference proteome</keyword>
<dbReference type="EMBL" id="JAHIBW010000018">
    <property type="protein sequence ID" value="KAG7301848.1"/>
    <property type="molecule type" value="Genomic_DNA"/>
</dbReference>
<sequence>MKRGIPITSLNIMMASFSHNTLKQYNASLKAWWAYCSIKGIDYCNSNTSQVIEYLTEKFNSGANYSTLNSHRSALSILLGQEVTCNESVKRFFKGVYRLKPPAPKYNNTWNPNVVLTYITNNLPNDSISIKDLSHKTITLLALASAQRMQTLSLIKIDNITFDLDKIIIKIDDLIKTSKPGSSQPLIMLPYIKENPTVCPALCLKSYMDRTAHLRLQEKYLFISYQKPHKRVVTQTLSHWVKFMLQKSGIDVKVYGSHSTRHASTSAAHRAGVNLEVIRKAAGWTKDSKVFLKYYNKDVCNSTDTDFVQSLFC</sequence>
<gene>
    <name evidence="5" type="ORF">JYU34_013239</name>
</gene>
<dbReference type="Gene3D" id="1.10.443.10">
    <property type="entry name" value="Intergrase catalytic core"/>
    <property type="match status" value="1"/>
</dbReference>
<dbReference type="InterPro" id="IPR013762">
    <property type="entry name" value="Integrase-like_cat_sf"/>
</dbReference>
<dbReference type="InterPro" id="IPR004107">
    <property type="entry name" value="Integrase_SAM-like_N"/>
</dbReference>
<protein>
    <recommendedName>
        <fullName evidence="4">Tyr recombinase domain-containing protein</fullName>
    </recommendedName>
</protein>
<evidence type="ECO:0000256" key="2">
    <source>
        <dbReference type="ARBA" id="ARBA00023125"/>
    </source>
</evidence>
<feature type="domain" description="Tyr recombinase" evidence="4">
    <location>
        <begin position="105"/>
        <end position="309"/>
    </location>
</feature>
<dbReference type="Gene3D" id="1.10.150.130">
    <property type="match status" value="1"/>
</dbReference>
<dbReference type="SUPFAM" id="SSF56349">
    <property type="entry name" value="DNA breaking-rejoining enzymes"/>
    <property type="match status" value="1"/>
</dbReference>
<dbReference type="PANTHER" id="PTHR35617:SF3">
    <property type="entry name" value="CORE-BINDING (CB) DOMAIN-CONTAINING PROTEIN"/>
    <property type="match status" value="1"/>
</dbReference>
<keyword evidence="3" id="KW-0233">DNA recombination</keyword>
<dbReference type="InterPro" id="IPR011010">
    <property type="entry name" value="DNA_brk_join_enz"/>
</dbReference>
<dbReference type="Proteomes" id="UP000823941">
    <property type="component" value="Chromosome 18"/>
</dbReference>
<proteinExistence type="predicted"/>
<comment type="caution">
    <text evidence="5">The sequence shown here is derived from an EMBL/GenBank/DDBJ whole genome shotgun (WGS) entry which is preliminary data.</text>
</comment>
<dbReference type="Pfam" id="PF02899">
    <property type="entry name" value="Phage_int_SAM_1"/>
    <property type="match status" value="1"/>
</dbReference>
<evidence type="ECO:0000259" key="4">
    <source>
        <dbReference type="PROSITE" id="PS51898"/>
    </source>
</evidence>
<keyword evidence="1" id="KW-0229">DNA integration</keyword>
<name>A0ABQ7QAD9_PLUXY</name>
<dbReference type="InterPro" id="IPR002104">
    <property type="entry name" value="Integrase_catalytic"/>
</dbReference>
<dbReference type="InterPro" id="IPR010998">
    <property type="entry name" value="Integrase_recombinase_N"/>
</dbReference>
<evidence type="ECO:0000313" key="5">
    <source>
        <dbReference type="EMBL" id="KAG7301848.1"/>
    </source>
</evidence>
<organism evidence="5 6">
    <name type="scientific">Plutella xylostella</name>
    <name type="common">Diamondback moth</name>
    <name type="synonym">Plutella maculipennis</name>
    <dbReference type="NCBI Taxonomy" id="51655"/>
    <lineage>
        <taxon>Eukaryota</taxon>
        <taxon>Metazoa</taxon>
        <taxon>Ecdysozoa</taxon>
        <taxon>Arthropoda</taxon>
        <taxon>Hexapoda</taxon>
        <taxon>Insecta</taxon>
        <taxon>Pterygota</taxon>
        <taxon>Neoptera</taxon>
        <taxon>Endopterygota</taxon>
        <taxon>Lepidoptera</taxon>
        <taxon>Glossata</taxon>
        <taxon>Ditrysia</taxon>
        <taxon>Yponomeutoidea</taxon>
        <taxon>Plutellidae</taxon>
        <taxon>Plutella</taxon>
    </lineage>
</organism>
<reference evidence="5 6" key="1">
    <citation type="submission" date="2021-06" db="EMBL/GenBank/DDBJ databases">
        <title>A haploid diamondback moth (Plutella xylostella L.) genome assembly resolves 31 chromosomes and identifies a diamide resistance mutation.</title>
        <authorList>
            <person name="Ward C.M."/>
            <person name="Perry K.D."/>
            <person name="Baker G."/>
            <person name="Powis K."/>
            <person name="Heckel D.G."/>
            <person name="Baxter S.W."/>
        </authorList>
    </citation>
    <scope>NUCLEOTIDE SEQUENCE [LARGE SCALE GENOMIC DNA]</scope>
    <source>
        <strain evidence="5 6">LV</strain>
        <tissue evidence="5">Single pupa</tissue>
    </source>
</reference>